<name>A0A8J8B2X7_9FIRM</name>
<dbReference type="SUPFAM" id="SSF50985">
    <property type="entry name" value="RCC1/BLIP-II"/>
    <property type="match status" value="1"/>
</dbReference>
<comment type="caution">
    <text evidence="1">The sequence shown here is derived from an EMBL/GenBank/DDBJ whole genome shotgun (WGS) entry which is preliminary data.</text>
</comment>
<dbReference type="RefSeq" id="WP_227019911.1">
    <property type="nucleotide sequence ID" value="NZ_JAGSND010000016.1"/>
</dbReference>
<dbReference type="InterPro" id="IPR000408">
    <property type="entry name" value="Reg_chr_condens"/>
</dbReference>
<accession>A0A8J8B2X7</accession>
<organism evidence="1 2">
    <name type="scientific">Sinanaerobacter chloroacetimidivorans</name>
    <dbReference type="NCBI Taxonomy" id="2818044"/>
    <lineage>
        <taxon>Bacteria</taxon>
        <taxon>Bacillati</taxon>
        <taxon>Bacillota</taxon>
        <taxon>Clostridia</taxon>
        <taxon>Peptostreptococcales</taxon>
        <taxon>Anaerovoracaceae</taxon>
        <taxon>Sinanaerobacter</taxon>
    </lineage>
</organism>
<reference evidence="1" key="1">
    <citation type="submission" date="2021-04" db="EMBL/GenBank/DDBJ databases">
        <title>Sinoanaerobacter chloroacetimidivorans sp. nov., an obligate anaerobic bacterium isolated from anaerobic sludge.</title>
        <authorList>
            <person name="Bao Y."/>
        </authorList>
    </citation>
    <scope>NUCLEOTIDE SEQUENCE</scope>
    <source>
        <strain evidence="1">BAD-6</strain>
    </source>
</reference>
<dbReference type="Proteomes" id="UP000675664">
    <property type="component" value="Unassembled WGS sequence"/>
</dbReference>
<dbReference type="Gene3D" id="2.130.10.30">
    <property type="entry name" value="Regulator of chromosome condensation 1/beta-lactamase-inhibitor protein II"/>
    <property type="match status" value="1"/>
</dbReference>
<reference evidence="1" key="2">
    <citation type="submission" date="2021-04" db="EMBL/GenBank/DDBJ databases">
        <authorList>
            <person name="Liu J."/>
        </authorList>
    </citation>
    <scope>NUCLEOTIDE SEQUENCE</scope>
    <source>
        <strain evidence="1">BAD-6</strain>
    </source>
</reference>
<gene>
    <name evidence="1" type="ORF">KCX82_18015</name>
</gene>
<dbReference type="EMBL" id="JAGSND010000016">
    <property type="protein sequence ID" value="MBR0599784.1"/>
    <property type="molecule type" value="Genomic_DNA"/>
</dbReference>
<keyword evidence="2" id="KW-1185">Reference proteome</keyword>
<dbReference type="InterPro" id="IPR009091">
    <property type="entry name" value="RCC1/BLIP-II"/>
</dbReference>
<sequence length="54" mass="5729">MKNKKRKAIPESTISAGCRHTVGLKSDGTVVAIGNNEYGQCDVSGWRGIQLPGV</sequence>
<proteinExistence type="predicted"/>
<dbReference type="PROSITE" id="PS00626">
    <property type="entry name" value="RCC1_2"/>
    <property type="match status" value="1"/>
</dbReference>
<evidence type="ECO:0000313" key="1">
    <source>
        <dbReference type="EMBL" id="MBR0599784.1"/>
    </source>
</evidence>
<protein>
    <submittedName>
        <fullName evidence="1">Uncharacterized protein</fullName>
    </submittedName>
</protein>
<dbReference type="Pfam" id="PF13540">
    <property type="entry name" value="RCC1_2"/>
    <property type="match status" value="1"/>
</dbReference>
<evidence type="ECO:0000313" key="2">
    <source>
        <dbReference type="Proteomes" id="UP000675664"/>
    </source>
</evidence>
<dbReference type="AlphaFoldDB" id="A0A8J8B2X7"/>